<dbReference type="CDD" id="cd00383">
    <property type="entry name" value="trans_reg_C"/>
    <property type="match status" value="1"/>
</dbReference>
<evidence type="ECO:0000313" key="6">
    <source>
        <dbReference type="Proteomes" id="UP000050378"/>
    </source>
</evidence>
<evidence type="ECO:0000259" key="4">
    <source>
        <dbReference type="PROSITE" id="PS51755"/>
    </source>
</evidence>
<dbReference type="EMBL" id="LJTC01000004">
    <property type="protein sequence ID" value="KPM84095.1"/>
    <property type="molecule type" value="Genomic_DNA"/>
</dbReference>
<dbReference type="GO" id="GO:0000160">
    <property type="term" value="P:phosphorelay signal transduction system"/>
    <property type="evidence" value="ECO:0007669"/>
    <property type="project" value="InterPro"/>
</dbReference>
<dbReference type="GO" id="GO:0003677">
    <property type="term" value="F:DNA binding"/>
    <property type="evidence" value="ECO:0007669"/>
    <property type="project" value="UniProtKB-UniRule"/>
</dbReference>
<dbReference type="PROSITE" id="PS51755">
    <property type="entry name" value="OMPR_PHOB"/>
    <property type="match status" value="1"/>
</dbReference>
<dbReference type="SUPFAM" id="SSF46894">
    <property type="entry name" value="C-terminal effector domain of the bipartite response regulators"/>
    <property type="match status" value="1"/>
</dbReference>
<evidence type="ECO:0000256" key="2">
    <source>
        <dbReference type="PROSITE-ProRule" id="PRU01091"/>
    </source>
</evidence>
<dbReference type="Gene3D" id="2.120.10.30">
    <property type="entry name" value="TolB, C-terminal domain"/>
    <property type="match status" value="2"/>
</dbReference>
<feature type="region of interest" description="Disordered" evidence="3">
    <location>
        <begin position="117"/>
        <end position="136"/>
    </location>
</feature>
<dbReference type="Pfam" id="PF00486">
    <property type="entry name" value="Trans_reg_C"/>
    <property type="match status" value="1"/>
</dbReference>
<gene>
    <name evidence="5" type="ORF">AOG27_07270</name>
</gene>
<evidence type="ECO:0000313" key="5">
    <source>
        <dbReference type="EMBL" id="KPM84095.1"/>
    </source>
</evidence>
<organism evidence="5 6">
    <name type="scientific">Pseudoalteromonas lipolytica</name>
    <dbReference type="NCBI Taxonomy" id="570156"/>
    <lineage>
        <taxon>Bacteria</taxon>
        <taxon>Pseudomonadati</taxon>
        <taxon>Pseudomonadota</taxon>
        <taxon>Gammaproteobacteria</taxon>
        <taxon>Alteromonadales</taxon>
        <taxon>Pseudoalteromonadaceae</taxon>
        <taxon>Pseudoalteromonas</taxon>
    </lineage>
</organism>
<name>A0A0P7EG35_9GAMM</name>
<dbReference type="OrthoDB" id="6296073at2"/>
<comment type="caution">
    <text evidence="5">The sequence shown here is derived from an EMBL/GenBank/DDBJ whole genome shotgun (WGS) entry which is preliminary data.</text>
</comment>
<evidence type="ECO:0000256" key="3">
    <source>
        <dbReference type="SAM" id="MobiDB-lite"/>
    </source>
</evidence>
<dbReference type="Gene3D" id="1.10.10.10">
    <property type="entry name" value="Winged helix-like DNA-binding domain superfamily/Winged helix DNA-binding domain"/>
    <property type="match status" value="1"/>
</dbReference>
<keyword evidence="1 2" id="KW-0238">DNA-binding</keyword>
<accession>A0A0P7EG35</accession>
<dbReference type="STRING" id="570156.AOG27_07270"/>
<protein>
    <recommendedName>
        <fullName evidence="4">OmpR/PhoB-type domain-containing protein</fullName>
    </recommendedName>
</protein>
<reference evidence="5 6" key="1">
    <citation type="submission" date="2015-09" db="EMBL/GenBank/DDBJ databases">
        <title>Draft Genome Sequence of Pseudoalteromonas lipolytica UCD-48B.</title>
        <authorList>
            <person name="Krusor M."/>
            <person name="Coil D.A."/>
            <person name="Lang J.M."/>
            <person name="Eisen J.A."/>
            <person name="Alexiev A."/>
        </authorList>
    </citation>
    <scope>NUCLEOTIDE SEQUENCE [LARGE SCALE GENOMIC DNA]</scope>
    <source>
        <strain evidence="5 6">UCD-48B</strain>
    </source>
</reference>
<feature type="DNA-binding region" description="OmpR/PhoB-type" evidence="2">
    <location>
        <begin position="10"/>
        <end position="108"/>
    </location>
</feature>
<proteinExistence type="predicted"/>
<dbReference type="RefSeq" id="WP_054552355.1">
    <property type="nucleotide sequence ID" value="NZ_LJTC01000004.1"/>
</dbReference>
<dbReference type="InterPro" id="IPR011042">
    <property type="entry name" value="6-blade_b-propeller_TolB-like"/>
</dbReference>
<dbReference type="GO" id="GO:0006355">
    <property type="term" value="P:regulation of DNA-templated transcription"/>
    <property type="evidence" value="ECO:0007669"/>
    <property type="project" value="InterPro"/>
</dbReference>
<dbReference type="InterPro" id="IPR016032">
    <property type="entry name" value="Sig_transdc_resp-reg_C-effctor"/>
</dbReference>
<dbReference type="SMART" id="SM00862">
    <property type="entry name" value="Trans_reg_C"/>
    <property type="match status" value="1"/>
</dbReference>
<dbReference type="SUPFAM" id="SSF50969">
    <property type="entry name" value="YVTN repeat-like/Quinoprotein amine dehydrogenase"/>
    <property type="match status" value="1"/>
</dbReference>
<dbReference type="SUPFAM" id="SSF69304">
    <property type="entry name" value="Tricorn protease N-terminal domain"/>
    <property type="match status" value="1"/>
</dbReference>
<feature type="compositionally biased region" description="Basic and acidic residues" evidence="3">
    <location>
        <begin position="124"/>
        <end position="135"/>
    </location>
</feature>
<dbReference type="Proteomes" id="UP000050378">
    <property type="component" value="Unassembled WGS sequence"/>
</dbReference>
<dbReference type="AlphaFoldDB" id="A0A0P7EG35"/>
<dbReference type="InterPro" id="IPR001867">
    <property type="entry name" value="OmpR/PhoB-type_DNA-bd"/>
</dbReference>
<dbReference type="InterPro" id="IPR011044">
    <property type="entry name" value="Quino_amine_DH_bsu"/>
</dbReference>
<dbReference type="InterPro" id="IPR036388">
    <property type="entry name" value="WH-like_DNA-bd_sf"/>
</dbReference>
<evidence type="ECO:0000256" key="1">
    <source>
        <dbReference type="ARBA" id="ARBA00023125"/>
    </source>
</evidence>
<sequence length="720" mass="82002">MGSAFSPLRDTVIYVGEWQFNTQQQTISDGTHKRELEPLLFKLLCFFIEHNDRIITRQELVENIWQQSFVDDNAINRAISELRKTLKSEKQPGQTIKTHYRKGYSLFIKVKPLEPTPISDPQITEDKNTEHKEAETPVNTTPLNVQKEHSSRWPWSFAALALGLLIAAIWLFLQQPKVNDEAQNEAPFLDLQAETISWHKGTHYQLLLNHDKTQLAYVLQNDNQHIYVVDLTTKKEYSITSGAVFLQGWSEDGERLFYSSCENSDFNDCSAWQASNLLSNEVLLKPVTNQSILNITPDQYIEIGNTAITRRNNYRGLTHLSALYAQDLKTGEEIRITSPNITGTGDYILTTLKNPNRVIFERHNVGQAEIYIANLDGSSLKLLTTNEYRAWAATYDKQTNSLVWYNRGKLTIESFSFDTMSRGQAIKAPVKRANYAYPLNKQSVLISTDLHDSDAAIFDIKSKQMSYIATANKHEDDVVALPNNDVYFADLEYYKRQHWLRKNNQYIDITDKIGEDATIISANNDSSQLVSFNKSNQKLSLLNANDFSEVKHWTLPGNSKLAAVRGNKIAVIFTELSNQQNQLMILHTNSDQVVKSTIDTPLAIAWYDDNQLIVHSKYGKYLLLDSDSNTYSELITPDKLIELKPSIITMTSNHHSLYIATNNEIYSIDLANIQDVDLAMKMRPLHYITHINASNDKLAISLLTANSQNSIELYTKKSAE</sequence>
<feature type="domain" description="OmpR/PhoB-type" evidence="4">
    <location>
        <begin position="10"/>
        <end position="108"/>
    </location>
</feature>
<dbReference type="PATRIC" id="fig|570156.3.peg.2509"/>